<gene>
    <name evidence="1" type="ORF">BJ138DRAFT_1181949</name>
</gene>
<dbReference type="EMBL" id="MU267841">
    <property type="protein sequence ID" value="KAH7908176.1"/>
    <property type="molecule type" value="Genomic_DNA"/>
</dbReference>
<name>A0ACB8A559_9AGAM</name>
<comment type="caution">
    <text evidence="1">The sequence shown here is derived from an EMBL/GenBank/DDBJ whole genome shotgun (WGS) entry which is preliminary data.</text>
</comment>
<accession>A0ACB8A559</accession>
<proteinExistence type="predicted"/>
<protein>
    <submittedName>
        <fullName evidence="1">Uncharacterized protein</fullName>
    </submittedName>
</protein>
<organism evidence="1 2">
    <name type="scientific">Hygrophoropsis aurantiaca</name>
    <dbReference type="NCBI Taxonomy" id="72124"/>
    <lineage>
        <taxon>Eukaryota</taxon>
        <taxon>Fungi</taxon>
        <taxon>Dikarya</taxon>
        <taxon>Basidiomycota</taxon>
        <taxon>Agaricomycotina</taxon>
        <taxon>Agaricomycetes</taxon>
        <taxon>Agaricomycetidae</taxon>
        <taxon>Boletales</taxon>
        <taxon>Coniophorineae</taxon>
        <taxon>Hygrophoropsidaceae</taxon>
        <taxon>Hygrophoropsis</taxon>
    </lineage>
</organism>
<dbReference type="Proteomes" id="UP000790377">
    <property type="component" value="Unassembled WGS sequence"/>
</dbReference>
<evidence type="ECO:0000313" key="2">
    <source>
        <dbReference type="Proteomes" id="UP000790377"/>
    </source>
</evidence>
<keyword evidence="2" id="KW-1185">Reference proteome</keyword>
<sequence length="192" mass="21297">MTSVPSTSKRLLSQSNSFARISSLDPATCLRCQDKLPGALFFVCLGLHLFSRSEPPDLHWGRAEARKHGSGPIAVAQRLLRRRREGKLEGPSDPDHVCNGRETRSLKIAKVHAPADSTFTTHDVWCDGLSPDILGPIDSKQTEVWDSLLESTYEWKDMFKSSVHNPAQMDIRKSSYAGAAADAGHWSWCPKL</sequence>
<reference evidence="1" key="1">
    <citation type="journal article" date="2021" name="New Phytol.">
        <title>Evolutionary innovations through gain and loss of genes in the ectomycorrhizal Boletales.</title>
        <authorList>
            <person name="Wu G."/>
            <person name="Miyauchi S."/>
            <person name="Morin E."/>
            <person name="Kuo A."/>
            <person name="Drula E."/>
            <person name="Varga T."/>
            <person name="Kohler A."/>
            <person name="Feng B."/>
            <person name="Cao Y."/>
            <person name="Lipzen A."/>
            <person name="Daum C."/>
            <person name="Hundley H."/>
            <person name="Pangilinan J."/>
            <person name="Johnson J."/>
            <person name="Barry K."/>
            <person name="LaButti K."/>
            <person name="Ng V."/>
            <person name="Ahrendt S."/>
            <person name="Min B."/>
            <person name="Choi I.G."/>
            <person name="Park H."/>
            <person name="Plett J.M."/>
            <person name="Magnuson J."/>
            <person name="Spatafora J.W."/>
            <person name="Nagy L.G."/>
            <person name="Henrissat B."/>
            <person name="Grigoriev I.V."/>
            <person name="Yang Z.L."/>
            <person name="Xu J."/>
            <person name="Martin F.M."/>
        </authorList>
    </citation>
    <scope>NUCLEOTIDE SEQUENCE</scope>
    <source>
        <strain evidence="1">ATCC 28755</strain>
    </source>
</reference>
<evidence type="ECO:0000313" key="1">
    <source>
        <dbReference type="EMBL" id="KAH7908176.1"/>
    </source>
</evidence>